<evidence type="ECO:0000259" key="6">
    <source>
        <dbReference type="Pfam" id="PF01699"/>
    </source>
</evidence>
<keyword evidence="2 5" id="KW-0812">Transmembrane</keyword>
<evidence type="ECO:0000256" key="2">
    <source>
        <dbReference type="ARBA" id="ARBA00022692"/>
    </source>
</evidence>
<feature type="transmembrane region" description="Helical" evidence="5">
    <location>
        <begin position="66"/>
        <end position="89"/>
    </location>
</feature>
<keyword evidence="8" id="KW-1185">Reference proteome</keyword>
<feature type="transmembrane region" description="Helical" evidence="5">
    <location>
        <begin position="101"/>
        <end position="120"/>
    </location>
</feature>
<dbReference type="Proteomes" id="UP000187550">
    <property type="component" value="Unassembled WGS sequence"/>
</dbReference>
<keyword evidence="3 5" id="KW-1133">Transmembrane helix</keyword>
<feature type="domain" description="Sodium/calcium exchanger membrane region" evidence="6">
    <location>
        <begin position="183"/>
        <end position="331"/>
    </location>
</feature>
<protein>
    <submittedName>
        <fullName evidence="7">Cation:H+ antiporter</fullName>
    </submittedName>
</protein>
<dbReference type="AlphaFoldDB" id="A0A1U7PP61"/>
<evidence type="ECO:0000313" key="8">
    <source>
        <dbReference type="Proteomes" id="UP000187550"/>
    </source>
</evidence>
<gene>
    <name evidence="7" type="ORF">SAMN05428946_1192</name>
</gene>
<dbReference type="GO" id="GO:0008273">
    <property type="term" value="F:calcium, potassium:sodium antiporter activity"/>
    <property type="evidence" value="ECO:0007669"/>
    <property type="project" value="TreeGrafter"/>
</dbReference>
<evidence type="ECO:0000256" key="4">
    <source>
        <dbReference type="ARBA" id="ARBA00023136"/>
    </source>
</evidence>
<dbReference type="PANTHER" id="PTHR10846">
    <property type="entry name" value="SODIUM/POTASSIUM/CALCIUM EXCHANGER"/>
    <property type="match status" value="1"/>
</dbReference>
<dbReference type="Pfam" id="PF01699">
    <property type="entry name" value="Na_Ca_ex"/>
    <property type="match status" value="2"/>
</dbReference>
<sequence>MPFVWFILAAAVTVFAAIKLSNYADVLSTKTAMGGLLVGTLLLAGATSLPEVTTSVSAVLIGNPDIAIGNVVGSNMFNLFIFACFDLFYRRQHLFEKAGRNHLYTAGTGLVLMAVTYVSLSFRPDWSLLGVGVDSIVLVAIYAIGMVIVGRVSRRVPEEPSVPAAELAGDVSGGNEDVTVKRAVIGFALAAVLIMGAGTVLSIMGDKIAVITGLGSSFVGSFLIAATTSLPEAVSVYIALKIRNVNLALGGILGSNMFNMLIIFLADLFYRGGPVLSAGDPSHRITALVVMALSAVILFALARRRTKSGLSYVVPSLLIIAGYLVASYLMFQG</sequence>
<evidence type="ECO:0000313" key="7">
    <source>
        <dbReference type="EMBL" id="SIT75768.1"/>
    </source>
</evidence>
<dbReference type="Gene3D" id="1.20.1420.30">
    <property type="entry name" value="NCX, central ion-binding region"/>
    <property type="match status" value="1"/>
</dbReference>
<evidence type="ECO:0000256" key="1">
    <source>
        <dbReference type="ARBA" id="ARBA00004141"/>
    </source>
</evidence>
<dbReference type="GO" id="GO:0005886">
    <property type="term" value="C:plasma membrane"/>
    <property type="evidence" value="ECO:0007669"/>
    <property type="project" value="TreeGrafter"/>
</dbReference>
<evidence type="ECO:0000256" key="5">
    <source>
        <dbReference type="SAM" id="Phobius"/>
    </source>
</evidence>
<feature type="transmembrane region" description="Helical" evidence="5">
    <location>
        <begin position="183"/>
        <end position="205"/>
    </location>
</feature>
<dbReference type="GO" id="GO:0006874">
    <property type="term" value="P:intracellular calcium ion homeostasis"/>
    <property type="evidence" value="ECO:0007669"/>
    <property type="project" value="TreeGrafter"/>
</dbReference>
<feature type="domain" description="Sodium/calcium exchanger membrane region" evidence="6">
    <location>
        <begin position="3"/>
        <end position="149"/>
    </location>
</feature>
<accession>A0A1U7PP61</accession>
<feature type="transmembrane region" description="Helical" evidence="5">
    <location>
        <begin position="217"/>
        <end position="240"/>
    </location>
</feature>
<proteinExistence type="predicted"/>
<evidence type="ECO:0000256" key="3">
    <source>
        <dbReference type="ARBA" id="ARBA00022989"/>
    </source>
</evidence>
<dbReference type="InterPro" id="IPR004837">
    <property type="entry name" value="NaCa_Exmemb"/>
</dbReference>
<feature type="transmembrane region" description="Helical" evidence="5">
    <location>
        <begin position="247"/>
        <end position="270"/>
    </location>
</feature>
<feature type="transmembrane region" description="Helical" evidence="5">
    <location>
        <begin position="126"/>
        <end position="149"/>
    </location>
</feature>
<dbReference type="RefSeq" id="WP_076757388.1">
    <property type="nucleotide sequence ID" value="NZ_FTPL01000001.1"/>
</dbReference>
<feature type="transmembrane region" description="Helical" evidence="5">
    <location>
        <begin position="309"/>
        <end position="331"/>
    </location>
</feature>
<dbReference type="InterPro" id="IPR004481">
    <property type="entry name" value="K/Na/Ca-exchanger"/>
</dbReference>
<reference evidence="8" key="1">
    <citation type="submission" date="2017-01" db="EMBL/GenBank/DDBJ databases">
        <authorList>
            <person name="Varghese N."/>
            <person name="Submissions S."/>
        </authorList>
    </citation>
    <scope>NUCLEOTIDE SEQUENCE [LARGE SCALE GENOMIC DNA]</scope>
    <source>
        <strain evidence="8">MNA4</strain>
    </source>
</reference>
<dbReference type="EMBL" id="FTPL01000001">
    <property type="protein sequence ID" value="SIT75768.1"/>
    <property type="molecule type" value="Genomic_DNA"/>
</dbReference>
<name>A0A1U7PP61_9BACI</name>
<dbReference type="GO" id="GO:0005262">
    <property type="term" value="F:calcium channel activity"/>
    <property type="evidence" value="ECO:0007669"/>
    <property type="project" value="TreeGrafter"/>
</dbReference>
<organism evidence="7 8">
    <name type="scientific">Edaphobacillus lindanitolerans</name>
    <dbReference type="NCBI Taxonomy" id="550447"/>
    <lineage>
        <taxon>Bacteria</taxon>
        <taxon>Bacillati</taxon>
        <taxon>Bacillota</taxon>
        <taxon>Bacilli</taxon>
        <taxon>Bacillales</taxon>
        <taxon>Bacillaceae</taxon>
        <taxon>Edaphobacillus</taxon>
    </lineage>
</organism>
<dbReference type="InterPro" id="IPR044880">
    <property type="entry name" value="NCX_ion-bd_dom_sf"/>
</dbReference>
<comment type="subcellular location">
    <subcellularLocation>
        <location evidence="1">Membrane</location>
        <topology evidence="1">Multi-pass membrane protein</topology>
    </subcellularLocation>
</comment>
<dbReference type="STRING" id="550447.SAMN05428946_1192"/>
<feature type="transmembrane region" description="Helical" evidence="5">
    <location>
        <begin position="282"/>
        <end position="302"/>
    </location>
</feature>
<dbReference type="OrthoDB" id="9794225at2"/>
<dbReference type="PANTHER" id="PTHR10846:SF8">
    <property type="entry name" value="INNER MEMBRANE PROTEIN YRBG"/>
    <property type="match status" value="1"/>
</dbReference>
<keyword evidence="4 5" id="KW-0472">Membrane</keyword>